<dbReference type="InterPro" id="IPR044971">
    <property type="entry name" value="SEP2"/>
</dbReference>
<accession>A0ABR0WTG3</accession>
<evidence type="ECO:0000313" key="2">
    <source>
        <dbReference type="EMBL" id="KAK6150500.1"/>
    </source>
</evidence>
<dbReference type="EMBL" id="JABTTQ020000008">
    <property type="protein sequence ID" value="KAK6150500.1"/>
    <property type="molecule type" value="Genomic_DNA"/>
</dbReference>
<proteinExistence type="predicted"/>
<keyword evidence="1" id="KW-0472">Membrane</keyword>
<keyword evidence="1" id="KW-1133">Transmembrane helix</keyword>
<dbReference type="PANTHER" id="PTHR36490">
    <property type="entry name" value="STRESS ENHANCED PROTEIN 2, CHLOROPLASTIC"/>
    <property type="match status" value="1"/>
</dbReference>
<organism evidence="2 3">
    <name type="scientific">Rehmannia glutinosa</name>
    <name type="common">Chinese foxglove</name>
    <dbReference type="NCBI Taxonomy" id="99300"/>
    <lineage>
        <taxon>Eukaryota</taxon>
        <taxon>Viridiplantae</taxon>
        <taxon>Streptophyta</taxon>
        <taxon>Embryophyta</taxon>
        <taxon>Tracheophyta</taxon>
        <taxon>Spermatophyta</taxon>
        <taxon>Magnoliopsida</taxon>
        <taxon>eudicotyledons</taxon>
        <taxon>Gunneridae</taxon>
        <taxon>Pentapetalae</taxon>
        <taxon>asterids</taxon>
        <taxon>lamiids</taxon>
        <taxon>Lamiales</taxon>
        <taxon>Orobanchaceae</taxon>
        <taxon>Rehmannieae</taxon>
        <taxon>Rehmannia</taxon>
    </lineage>
</organism>
<evidence type="ECO:0000313" key="3">
    <source>
        <dbReference type="Proteomes" id="UP001318860"/>
    </source>
</evidence>
<name>A0ABR0WTG3_REHGL</name>
<sequence>MALGAARPIFCQLRAEKPAVPEFQKLKATETPLDGNGKIVLQPRVCTLRSFGGERGGVIRANRENEVSRFFDTLSDYVESSKKSHDFEIISGRLAMIVFAATVGMEIVTGNSIFRKMDLQGIEEGAGVCLAAITSAAVFAWFSSNRNRVGRIFTVSCNTFIDALIDQIVDGLFTRLILVTGPMKSKCL</sequence>
<evidence type="ECO:0008006" key="4">
    <source>
        <dbReference type="Google" id="ProtNLM"/>
    </source>
</evidence>
<dbReference type="SUPFAM" id="SSF103511">
    <property type="entry name" value="Chlorophyll a-b binding protein"/>
    <property type="match status" value="1"/>
</dbReference>
<comment type="caution">
    <text evidence="2">The sequence shown here is derived from an EMBL/GenBank/DDBJ whole genome shotgun (WGS) entry which is preliminary data.</text>
</comment>
<gene>
    <name evidence="2" type="ORF">DH2020_015432</name>
</gene>
<evidence type="ECO:0000256" key="1">
    <source>
        <dbReference type="SAM" id="Phobius"/>
    </source>
</evidence>
<reference evidence="2 3" key="1">
    <citation type="journal article" date="2021" name="Comput. Struct. Biotechnol. J.">
        <title>De novo genome assembly of the potent medicinal plant Rehmannia glutinosa using nanopore technology.</title>
        <authorList>
            <person name="Ma L."/>
            <person name="Dong C."/>
            <person name="Song C."/>
            <person name="Wang X."/>
            <person name="Zheng X."/>
            <person name="Niu Y."/>
            <person name="Chen S."/>
            <person name="Feng W."/>
        </authorList>
    </citation>
    <scope>NUCLEOTIDE SEQUENCE [LARGE SCALE GENOMIC DNA]</scope>
    <source>
        <strain evidence="2">DH-2019</strain>
    </source>
</reference>
<feature type="transmembrane region" description="Helical" evidence="1">
    <location>
        <begin position="94"/>
        <end position="113"/>
    </location>
</feature>
<feature type="transmembrane region" description="Helical" evidence="1">
    <location>
        <begin position="125"/>
        <end position="142"/>
    </location>
</feature>
<keyword evidence="3" id="KW-1185">Reference proteome</keyword>
<dbReference type="PANTHER" id="PTHR36490:SF1">
    <property type="entry name" value="STRESS ENHANCED PROTEIN 2, CHLOROPLASTIC"/>
    <property type="match status" value="1"/>
</dbReference>
<protein>
    <recommendedName>
        <fullName evidence="4">Stress enhanced protein</fullName>
    </recommendedName>
</protein>
<keyword evidence="1" id="KW-0812">Transmembrane</keyword>
<dbReference type="Proteomes" id="UP001318860">
    <property type="component" value="Unassembled WGS sequence"/>
</dbReference>